<dbReference type="NCBIfam" id="TIGR02681">
    <property type="entry name" value="phage_pRha"/>
    <property type="match status" value="1"/>
</dbReference>
<evidence type="ECO:0000313" key="1">
    <source>
        <dbReference type="EMBL" id="SUY79236.1"/>
    </source>
</evidence>
<dbReference type="EMBL" id="UFXL01000001">
    <property type="protein sequence ID" value="SUY79236.1"/>
    <property type="molecule type" value="Genomic_DNA"/>
</dbReference>
<reference evidence="1 2" key="1">
    <citation type="submission" date="2018-06" db="EMBL/GenBank/DDBJ databases">
        <authorList>
            <consortium name="Pathogen Informatics"/>
            <person name="Doyle S."/>
        </authorList>
    </citation>
    <scope>NUCLEOTIDE SEQUENCE [LARGE SCALE GENOMIC DNA]</scope>
    <source>
        <strain evidence="1 2">NCTC10698</strain>
    </source>
</reference>
<protein>
    <submittedName>
        <fullName evidence="1">Uncharacterized phage-encoded protein</fullName>
    </submittedName>
</protein>
<accession>A0A8B4S8J4</accession>
<name>A0A8B4S8J4_COMTE</name>
<dbReference type="GeneID" id="63997729"/>
<keyword evidence="2" id="KW-1185">Reference proteome</keyword>
<sequence length="197" mass="22102">MTQNTHLTVLDAPAPMLEAHSGQVMATSLQVAEHFGKRHADVIRAVRNLGCSPEFTERNFALSEFVDGSGRSLPMFHITRDGFAMLAMGFTGKEAMRWKEAYITSFNAMEAKLRALYVEPLVSDKAFRQTISLRDKLTLQEQSHRIAIKIKAESDSTARRNLYWQLRQVNDALGIPTESAARLLGADAIFPVQETEY</sequence>
<organism evidence="1 2">
    <name type="scientific">Comamonas testosteroni</name>
    <name type="common">Pseudomonas testosteroni</name>
    <dbReference type="NCBI Taxonomy" id="285"/>
    <lineage>
        <taxon>Bacteria</taxon>
        <taxon>Pseudomonadati</taxon>
        <taxon>Pseudomonadota</taxon>
        <taxon>Betaproteobacteria</taxon>
        <taxon>Burkholderiales</taxon>
        <taxon>Comamonadaceae</taxon>
        <taxon>Comamonas</taxon>
    </lineage>
</organism>
<dbReference type="Pfam" id="PF09669">
    <property type="entry name" value="Phage_pRha"/>
    <property type="match status" value="1"/>
</dbReference>
<dbReference type="RefSeq" id="WP_050878828.1">
    <property type="nucleotide sequence ID" value="NZ_BBJZ01000036.1"/>
</dbReference>
<comment type="caution">
    <text evidence="1">The sequence shown here is derived from an EMBL/GenBank/DDBJ whole genome shotgun (WGS) entry which is preliminary data.</text>
</comment>
<proteinExistence type="predicted"/>
<dbReference type="InterPro" id="IPR014054">
    <property type="entry name" value="Phage_regulatory_Rha"/>
</dbReference>
<dbReference type="Proteomes" id="UP000255070">
    <property type="component" value="Unassembled WGS sequence"/>
</dbReference>
<evidence type="ECO:0000313" key="2">
    <source>
        <dbReference type="Proteomes" id="UP000255070"/>
    </source>
</evidence>
<gene>
    <name evidence="1" type="ORF">NCTC10698_04170</name>
</gene>
<dbReference type="AlphaFoldDB" id="A0A8B4S8J4"/>